<dbReference type="EMBL" id="PVZS01000013">
    <property type="protein sequence ID" value="PSC04512.1"/>
    <property type="molecule type" value="Genomic_DNA"/>
</dbReference>
<gene>
    <name evidence="3" type="ORF">SLNSH_13535</name>
</gene>
<sequence>MARFHHLFVAACIAALAPAVSASAPAAEPLVPKLSGCLDQHEIREEVAAKRVVSQVVALRAARGALGGEAVRARLCRNESGLVYAITALKRDGKVVRVYVDAQTGKVMASH</sequence>
<feature type="signal peptide" evidence="1">
    <location>
        <begin position="1"/>
        <end position="26"/>
    </location>
</feature>
<comment type="caution">
    <text evidence="3">The sequence shown here is derived from an EMBL/GenBank/DDBJ whole genome shotgun (WGS) entry which is preliminary data.</text>
</comment>
<organism evidence="3 4">
    <name type="scientific">Alsobacter soli</name>
    <dbReference type="NCBI Taxonomy" id="2109933"/>
    <lineage>
        <taxon>Bacteria</taxon>
        <taxon>Pseudomonadati</taxon>
        <taxon>Pseudomonadota</taxon>
        <taxon>Alphaproteobacteria</taxon>
        <taxon>Hyphomicrobiales</taxon>
        <taxon>Alsobacteraceae</taxon>
        <taxon>Alsobacter</taxon>
    </lineage>
</organism>
<dbReference type="Gene3D" id="3.10.450.40">
    <property type="match status" value="1"/>
</dbReference>
<dbReference type="AlphaFoldDB" id="A0A2T1HS94"/>
<feature type="domain" description="PepSY" evidence="2">
    <location>
        <begin position="58"/>
        <end position="110"/>
    </location>
</feature>
<evidence type="ECO:0000256" key="1">
    <source>
        <dbReference type="SAM" id="SignalP"/>
    </source>
</evidence>
<name>A0A2T1HS94_9HYPH</name>
<dbReference type="RefSeq" id="WP_106337536.1">
    <property type="nucleotide sequence ID" value="NZ_PVZS01000013.1"/>
</dbReference>
<keyword evidence="1" id="KW-0732">Signal</keyword>
<dbReference type="Proteomes" id="UP000239772">
    <property type="component" value="Unassembled WGS sequence"/>
</dbReference>
<protein>
    <recommendedName>
        <fullName evidence="2">PepSY domain-containing protein</fullName>
    </recommendedName>
</protein>
<keyword evidence="4" id="KW-1185">Reference proteome</keyword>
<evidence type="ECO:0000313" key="4">
    <source>
        <dbReference type="Proteomes" id="UP000239772"/>
    </source>
</evidence>
<dbReference type="InterPro" id="IPR025711">
    <property type="entry name" value="PepSY"/>
</dbReference>
<reference evidence="4" key="1">
    <citation type="submission" date="2018-03" db="EMBL/GenBank/DDBJ databases">
        <authorList>
            <person name="Sun L."/>
            <person name="Liu H."/>
            <person name="Chen W."/>
            <person name="Huang K."/>
            <person name="Liu W."/>
            <person name="Gao X."/>
        </authorList>
    </citation>
    <scope>NUCLEOTIDE SEQUENCE [LARGE SCALE GENOMIC DNA]</scope>
    <source>
        <strain evidence="4">SH9</strain>
    </source>
</reference>
<evidence type="ECO:0000313" key="3">
    <source>
        <dbReference type="EMBL" id="PSC04512.1"/>
    </source>
</evidence>
<accession>A0A2T1HS94</accession>
<feature type="chain" id="PRO_5015773688" description="PepSY domain-containing protein" evidence="1">
    <location>
        <begin position="27"/>
        <end position="111"/>
    </location>
</feature>
<proteinExistence type="predicted"/>
<dbReference type="Pfam" id="PF03413">
    <property type="entry name" value="PepSY"/>
    <property type="match status" value="1"/>
</dbReference>
<evidence type="ECO:0000259" key="2">
    <source>
        <dbReference type="Pfam" id="PF03413"/>
    </source>
</evidence>
<dbReference type="OrthoDB" id="7864982at2"/>